<dbReference type="InterPro" id="IPR000843">
    <property type="entry name" value="HTH_LacI"/>
</dbReference>
<name>A0A2B8BG95_9PROT</name>
<keyword evidence="8" id="KW-1185">Reference proteome</keyword>
<dbReference type="EMBL" id="PDKW01000041">
    <property type="protein sequence ID" value="PGH56739.1"/>
    <property type="molecule type" value="Genomic_DNA"/>
</dbReference>
<dbReference type="PRINTS" id="PR00036">
    <property type="entry name" value="HTHLACI"/>
</dbReference>
<evidence type="ECO:0000256" key="2">
    <source>
        <dbReference type="ARBA" id="ARBA00023125"/>
    </source>
</evidence>
<dbReference type="Pfam" id="PF13377">
    <property type="entry name" value="Peripla_BP_3"/>
    <property type="match status" value="1"/>
</dbReference>
<comment type="caution">
    <text evidence="7">The sequence shown here is derived from an EMBL/GenBank/DDBJ whole genome shotgun (WGS) entry which is preliminary data.</text>
</comment>
<reference evidence="8" key="1">
    <citation type="submission" date="2017-10" db="EMBL/GenBank/DDBJ databases">
        <authorList>
            <person name="Kravchenko I.K."/>
            <person name="Grouzdev D.S."/>
        </authorList>
    </citation>
    <scope>NUCLEOTIDE SEQUENCE [LARGE SCALE GENOMIC DNA]</scope>
    <source>
        <strain evidence="8">B2</strain>
    </source>
</reference>
<sequence>MVRGGMRTGDGRMAEGRAMDRVATIRDVAARAGVSIATVSRVLNGSGNATPETMEKVRAAASDLSFRPSTIGRNLKAARTRTVGVLVPSLTNPVFAESVAGIQDAAAEAGYSVLIASTDYDPGREVRAIEGLLSNRVEGLVLTVADADRSGSLDTLDEVRLPYVLAYNQPERVPRAHVSVDNVAASRAVVERMSALGHRRIGMIAGRFRQSDRSRRRHAGWLAALGDAGLPPGPVVEVDFNETRLAHRLAPFLEGPERPTAFFASNDMLALATIRALRDLGLSVPDDVSVCGFDGIEVGRLMAPSLATLVQPARAMGATAFECLRTGFSGELQGRAVMLPFTLRPGESLGPAPSTSSQALSERRHTQS</sequence>
<dbReference type="PANTHER" id="PTHR30146">
    <property type="entry name" value="LACI-RELATED TRANSCRIPTIONAL REPRESSOR"/>
    <property type="match status" value="1"/>
</dbReference>
<gene>
    <name evidence="7" type="ORF">CRT60_17730</name>
</gene>
<protein>
    <submittedName>
        <fullName evidence="7">Alanine racemase</fullName>
    </submittedName>
</protein>
<evidence type="ECO:0000313" key="7">
    <source>
        <dbReference type="EMBL" id="PGH56739.1"/>
    </source>
</evidence>
<dbReference type="SUPFAM" id="SSF47413">
    <property type="entry name" value="lambda repressor-like DNA-binding domains"/>
    <property type="match status" value="1"/>
</dbReference>
<dbReference type="AlphaFoldDB" id="A0A2B8BG95"/>
<dbReference type="SMART" id="SM00354">
    <property type="entry name" value="HTH_LACI"/>
    <property type="match status" value="1"/>
</dbReference>
<proteinExistence type="predicted"/>
<dbReference type="PROSITE" id="PS50932">
    <property type="entry name" value="HTH_LACI_2"/>
    <property type="match status" value="1"/>
</dbReference>
<evidence type="ECO:0000256" key="1">
    <source>
        <dbReference type="ARBA" id="ARBA00023015"/>
    </source>
</evidence>
<dbReference type="Gene3D" id="1.10.260.40">
    <property type="entry name" value="lambda repressor-like DNA-binding domains"/>
    <property type="match status" value="1"/>
</dbReference>
<evidence type="ECO:0000256" key="4">
    <source>
        <dbReference type="SAM" id="MobiDB-lite"/>
    </source>
</evidence>
<dbReference type="GO" id="GO:0003700">
    <property type="term" value="F:DNA-binding transcription factor activity"/>
    <property type="evidence" value="ECO:0007669"/>
    <property type="project" value="TreeGrafter"/>
</dbReference>
<feature type="domain" description="HTH cro/C1-type" evidence="6">
    <location>
        <begin position="24"/>
        <end position="57"/>
    </location>
</feature>
<evidence type="ECO:0000259" key="6">
    <source>
        <dbReference type="PROSITE" id="PS50943"/>
    </source>
</evidence>
<dbReference type="GO" id="GO:0000976">
    <property type="term" value="F:transcription cis-regulatory region binding"/>
    <property type="evidence" value="ECO:0007669"/>
    <property type="project" value="TreeGrafter"/>
</dbReference>
<evidence type="ECO:0000256" key="3">
    <source>
        <dbReference type="ARBA" id="ARBA00023163"/>
    </source>
</evidence>
<dbReference type="CDD" id="cd01392">
    <property type="entry name" value="HTH_LacI"/>
    <property type="match status" value="1"/>
</dbReference>
<dbReference type="PROSITE" id="PS50943">
    <property type="entry name" value="HTH_CROC1"/>
    <property type="match status" value="1"/>
</dbReference>
<dbReference type="InterPro" id="IPR001387">
    <property type="entry name" value="Cro/C1-type_HTH"/>
</dbReference>
<dbReference type="PANTHER" id="PTHR30146:SF109">
    <property type="entry name" value="HTH-TYPE TRANSCRIPTIONAL REGULATOR GALS"/>
    <property type="match status" value="1"/>
</dbReference>
<keyword evidence="2" id="KW-0238">DNA-binding</keyword>
<evidence type="ECO:0000259" key="5">
    <source>
        <dbReference type="PROSITE" id="PS50932"/>
    </source>
</evidence>
<dbReference type="InterPro" id="IPR046335">
    <property type="entry name" value="LacI/GalR-like_sensor"/>
</dbReference>
<feature type="region of interest" description="Disordered" evidence="4">
    <location>
        <begin position="347"/>
        <end position="368"/>
    </location>
</feature>
<dbReference type="Proteomes" id="UP000225379">
    <property type="component" value="Unassembled WGS sequence"/>
</dbReference>
<evidence type="ECO:0000313" key="8">
    <source>
        <dbReference type="Proteomes" id="UP000225379"/>
    </source>
</evidence>
<organism evidence="7 8">
    <name type="scientific">Azospirillum palustre</name>
    <dbReference type="NCBI Taxonomy" id="2044885"/>
    <lineage>
        <taxon>Bacteria</taxon>
        <taxon>Pseudomonadati</taxon>
        <taxon>Pseudomonadota</taxon>
        <taxon>Alphaproteobacteria</taxon>
        <taxon>Rhodospirillales</taxon>
        <taxon>Azospirillaceae</taxon>
        <taxon>Azospirillum</taxon>
    </lineage>
</organism>
<dbReference type="OrthoDB" id="128688at2"/>
<dbReference type="Gene3D" id="3.40.50.2300">
    <property type="match status" value="2"/>
</dbReference>
<keyword evidence="1" id="KW-0805">Transcription regulation</keyword>
<dbReference type="InterPro" id="IPR010982">
    <property type="entry name" value="Lambda_DNA-bd_dom_sf"/>
</dbReference>
<dbReference type="Pfam" id="PF00356">
    <property type="entry name" value="LacI"/>
    <property type="match status" value="1"/>
</dbReference>
<accession>A0A2B8BG95</accession>
<dbReference type="SUPFAM" id="SSF53822">
    <property type="entry name" value="Periplasmic binding protein-like I"/>
    <property type="match status" value="1"/>
</dbReference>
<dbReference type="InterPro" id="IPR028082">
    <property type="entry name" value="Peripla_BP_I"/>
</dbReference>
<feature type="domain" description="HTH lacI-type" evidence="5">
    <location>
        <begin position="23"/>
        <end position="77"/>
    </location>
</feature>
<keyword evidence="3" id="KW-0804">Transcription</keyword>
<dbReference type="PROSITE" id="PS00356">
    <property type="entry name" value="HTH_LACI_1"/>
    <property type="match status" value="1"/>
</dbReference>